<keyword evidence="3" id="KW-1185">Reference proteome</keyword>
<evidence type="ECO:0000313" key="3">
    <source>
        <dbReference type="Proteomes" id="UP000182235"/>
    </source>
</evidence>
<sequence length="174" mass="18923">MSDIEEEWKPTGRPQSTMARSLAAALDNAFMLDSEVDSLTQSVHYKKQMVTIQNRELEALEARIREAENRLKESSSRSASPEEEPSNSAENGFDRREGDMVGAFPSGQDAEKRYGQSPLSSPNSESHQSDEGFTDGLASAATATSSDADDCANRGTGPTTNETQDKEKGIDRNS</sequence>
<dbReference type="AlphaFoldDB" id="A0A1J9QMZ2"/>
<feature type="compositionally biased region" description="Basic and acidic residues" evidence="1">
    <location>
        <begin position="163"/>
        <end position="174"/>
    </location>
</feature>
<comment type="caution">
    <text evidence="2">The sequence shown here is derived from an EMBL/GenBank/DDBJ whole genome shotgun (WGS) entry which is preliminary data.</text>
</comment>
<accession>A0A1J9QMZ2</accession>
<evidence type="ECO:0000256" key="1">
    <source>
        <dbReference type="SAM" id="MobiDB-lite"/>
    </source>
</evidence>
<dbReference type="VEuPathDB" id="FungiDB:AJ78_02673"/>
<feature type="region of interest" description="Disordered" evidence="1">
    <location>
        <begin position="68"/>
        <end position="174"/>
    </location>
</feature>
<dbReference type="Proteomes" id="UP000182235">
    <property type="component" value="Unassembled WGS sequence"/>
</dbReference>
<evidence type="ECO:0000313" key="2">
    <source>
        <dbReference type="EMBL" id="OJD17236.1"/>
    </source>
</evidence>
<reference evidence="2 3" key="1">
    <citation type="submission" date="2015-07" db="EMBL/GenBank/DDBJ databases">
        <title>Emmonsia species relationships and genome sequence.</title>
        <authorList>
            <consortium name="The Broad Institute Genomics Platform"/>
            <person name="Cuomo C.A."/>
            <person name="Munoz J.F."/>
            <person name="Imamovic A."/>
            <person name="Priest M.E."/>
            <person name="Young S."/>
            <person name="Clay O.K."/>
            <person name="McEwen J.G."/>
        </authorList>
    </citation>
    <scope>NUCLEOTIDE SEQUENCE [LARGE SCALE GENOMIC DNA]</scope>
    <source>
        <strain evidence="2 3">UAMH 9510</strain>
    </source>
</reference>
<protein>
    <submittedName>
        <fullName evidence="2">Uncharacterized protein</fullName>
    </submittedName>
</protein>
<feature type="compositionally biased region" description="Polar residues" evidence="1">
    <location>
        <begin position="117"/>
        <end position="126"/>
    </location>
</feature>
<organism evidence="2 3">
    <name type="scientific">Emergomyces pasteurianus Ep9510</name>
    <dbReference type="NCBI Taxonomy" id="1447872"/>
    <lineage>
        <taxon>Eukaryota</taxon>
        <taxon>Fungi</taxon>
        <taxon>Dikarya</taxon>
        <taxon>Ascomycota</taxon>
        <taxon>Pezizomycotina</taxon>
        <taxon>Eurotiomycetes</taxon>
        <taxon>Eurotiomycetidae</taxon>
        <taxon>Onygenales</taxon>
        <taxon>Ajellomycetaceae</taxon>
        <taxon>Emergomyces</taxon>
    </lineage>
</organism>
<name>A0A1J9QMZ2_9EURO</name>
<gene>
    <name evidence="2" type="ORF">AJ78_02673</name>
</gene>
<dbReference type="OrthoDB" id="5408734at2759"/>
<dbReference type="EMBL" id="LGRN01000075">
    <property type="protein sequence ID" value="OJD17236.1"/>
    <property type="molecule type" value="Genomic_DNA"/>
</dbReference>
<proteinExistence type="predicted"/>